<name>A0A558DAR4_9GAMM</name>
<accession>A0A558DAR4</accession>
<dbReference type="Pfam" id="PF13561">
    <property type="entry name" value="adh_short_C2"/>
    <property type="match status" value="1"/>
</dbReference>
<dbReference type="InterPro" id="IPR002347">
    <property type="entry name" value="SDR_fam"/>
</dbReference>
<keyword evidence="3" id="KW-0560">Oxidoreductase</keyword>
<dbReference type="Gene3D" id="3.40.50.720">
    <property type="entry name" value="NAD(P)-binding Rossmann-like Domain"/>
    <property type="match status" value="1"/>
</dbReference>
<evidence type="ECO:0000313" key="4">
    <source>
        <dbReference type="EMBL" id="TVT58089.1"/>
    </source>
</evidence>
<protein>
    <submittedName>
        <fullName evidence="4">SDR family oxidoreductase</fullName>
    </submittedName>
</protein>
<proteinExistence type="inferred from homology"/>
<dbReference type="PANTHER" id="PTHR43618:SF8">
    <property type="entry name" value="7ALPHA-HYDROXYSTEROID DEHYDROGENASE"/>
    <property type="match status" value="1"/>
</dbReference>
<dbReference type="InterPro" id="IPR052178">
    <property type="entry name" value="Sec_Metab_Biosynth_SDR"/>
</dbReference>
<sequence length="253" mass="27992">MSKRTILITGASGKFGKMMLEHFLSSGDTVIATSRSDSSLDEMNCVYERFGDRFIGIRCDLMQETSASELVTELEMRAVFPDSLVNNARNLEFLRMDRDGTVSRVNFANELLLDVIAPYELTMTLVKWPATKLKRVVNIGSQYGSVAANRTLYTEPLTQSPLHYSVAKAALAHLTKELAVRLAPNGVQVNCIAFGGVEGRVDEDFKRRYAQLCPQGRMLTDFEVAGPVDMLLSDHFSGMTGHVLAVDGGWTAW</sequence>
<dbReference type="AlphaFoldDB" id="A0A558DAR4"/>
<dbReference type="EMBL" id="VMRY01000010">
    <property type="protein sequence ID" value="TVT58089.1"/>
    <property type="molecule type" value="Genomic_DNA"/>
</dbReference>
<comment type="caution">
    <text evidence="4">The sequence shown here is derived from an EMBL/GenBank/DDBJ whole genome shotgun (WGS) entry which is preliminary data.</text>
</comment>
<dbReference type="PRINTS" id="PR00081">
    <property type="entry name" value="GDHRDH"/>
</dbReference>
<evidence type="ECO:0000256" key="1">
    <source>
        <dbReference type="ARBA" id="ARBA00006484"/>
    </source>
</evidence>
<comment type="similarity">
    <text evidence="1">Belongs to the short-chain dehydrogenases/reductases (SDR) family.</text>
</comment>
<reference evidence="4 5" key="1">
    <citation type="submission" date="2019-07" db="EMBL/GenBank/DDBJ databases">
        <title>The pathways for chlorine oxyanion respiration interact through the shared metabolite chlorate.</title>
        <authorList>
            <person name="Barnum T.P."/>
            <person name="Cheng Y."/>
            <person name="Hill K.A."/>
            <person name="Lucas L.N."/>
            <person name="Carlson H.K."/>
            <person name="Coates J.D."/>
        </authorList>
    </citation>
    <scope>NUCLEOTIDE SEQUENCE [LARGE SCALE GENOMIC DNA]</scope>
    <source>
        <strain evidence="4">BK-3</strain>
    </source>
</reference>
<dbReference type="GO" id="GO:0016491">
    <property type="term" value="F:oxidoreductase activity"/>
    <property type="evidence" value="ECO:0007669"/>
    <property type="project" value="UniProtKB-KW"/>
</dbReference>
<evidence type="ECO:0000256" key="2">
    <source>
        <dbReference type="ARBA" id="ARBA00022857"/>
    </source>
</evidence>
<evidence type="ECO:0000313" key="5">
    <source>
        <dbReference type="Proteomes" id="UP000317355"/>
    </source>
</evidence>
<dbReference type="InterPro" id="IPR036291">
    <property type="entry name" value="NAD(P)-bd_dom_sf"/>
</dbReference>
<dbReference type="PANTHER" id="PTHR43618">
    <property type="entry name" value="7-ALPHA-HYDROXYSTEROID DEHYDROGENASE"/>
    <property type="match status" value="1"/>
</dbReference>
<evidence type="ECO:0000256" key="3">
    <source>
        <dbReference type="ARBA" id="ARBA00023002"/>
    </source>
</evidence>
<gene>
    <name evidence="4" type="ORF">FHK82_05085</name>
</gene>
<organism evidence="4 5">
    <name type="scientific">Sedimenticola thiotaurini</name>
    <dbReference type="NCBI Taxonomy" id="1543721"/>
    <lineage>
        <taxon>Bacteria</taxon>
        <taxon>Pseudomonadati</taxon>
        <taxon>Pseudomonadota</taxon>
        <taxon>Gammaproteobacteria</taxon>
        <taxon>Chromatiales</taxon>
        <taxon>Sedimenticolaceae</taxon>
        <taxon>Sedimenticola</taxon>
    </lineage>
</organism>
<dbReference type="SUPFAM" id="SSF51735">
    <property type="entry name" value="NAD(P)-binding Rossmann-fold domains"/>
    <property type="match status" value="1"/>
</dbReference>
<keyword evidence="2" id="KW-0521">NADP</keyword>
<dbReference type="Proteomes" id="UP000317355">
    <property type="component" value="Unassembled WGS sequence"/>
</dbReference>